<evidence type="ECO:0000313" key="1">
    <source>
        <dbReference type="EMBL" id="KAK7320533.1"/>
    </source>
</evidence>
<dbReference type="Proteomes" id="UP001367508">
    <property type="component" value="Unassembled WGS sequence"/>
</dbReference>
<comment type="caution">
    <text evidence="1">The sequence shown here is derived from an EMBL/GenBank/DDBJ whole genome shotgun (WGS) entry which is preliminary data.</text>
</comment>
<organism evidence="1 2">
    <name type="scientific">Canavalia gladiata</name>
    <name type="common">Sword bean</name>
    <name type="synonym">Dolichos gladiatus</name>
    <dbReference type="NCBI Taxonomy" id="3824"/>
    <lineage>
        <taxon>Eukaryota</taxon>
        <taxon>Viridiplantae</taxon>
        <taxon>Streptophyta</taxon>
        <taxon>Embryophyta</taxon>
        <taxon>Tracheophyta</taxon>
        <taxon>Spermatophyta</taxon>
        <taxon>Magnoliopsida</taxon>
        <taxon>eudicotyledons</taxon>
        <taxon>Gunneridae</taxon>
        <taxon>Pentapetalae</taxon>
        <taxon>rosids</taxon>
        <taxon>fabids</taxon>
        <taxon>Fabales</taxon>
        <taxon>Fabaceae</taxon>
        <taxon>Papilionoideae</taxon>
        <taxon>50 kb inversion clade</taxon>
        <taxon>NPAAA clade</taxon>
        <taxon>indigoferoid/millettioid clade</taxon>
        <taxon>Phaseoleae</taxon>
        <taxon>Canavalia</taxon>
    </lineage>
</organism>
<name>A0AAN9KQQ7_CANGL</name>
<dbReference type="EMBL" id="JAYMYQ010000007">
    <property type="protein sequence ID" value="KAK7320533.1"/>
    <property type="molecule type" value="Genomic_DNA"/>
</dbReference>
<sequence length="84" mass="9621">MLTIQLLPLRNSDSLQPGLNHQHLFILGLQTACSTPILEEYEGKGKQILLVATFTLAYVDMPEFSFHRMLHRSKTSKGFYIDKK</sequence>
<accession>A0AAN9KQQ7</accession>
<keyword evidence="2" id="KW-1185">Reference proteome</keyword>
<proteinExistence type="predicted"/>
<gene>
    <name evidence="1" type="ORF">VNO77_30088</name>
</gene>
<evidence type="ECO:0000313" key="2">
    <source>
        <dbReference type="Proteomes" id="UP001367508"/>
    </source>
</evidence>
<protein>
    <submittedName>
        <fullName evidence="1">Uncharacterized protein</fullName>
    </submittedName>
</protein>
<dbReference type="AlphaFoldDB" id="A0AAN9KQQ7"/>
<reference evidence="1 2" key="1">
    <citation type="submission" date="2024-01" db="EMBL/GenBank/DDBJ databases">
        <title>The genomes of 5 underutilized Papilionoideae crops provide insights into root nodulation and disease resistanc.</title>
        <authorList>
            <person name="Jiang F."/>
        </authorList>
    </citation>
    <scope>NUCLEOTIDE SEQUENCE [LARGE SCALE GENOMIC DNA]</scope>
    <source>
        <strain evidence="1">LVBAO_FW01</strain>
        <tissue evidence="1">Leaves</tissue>
    </source>
</reference>